<evidence type="ECO:0000256" key="1">
    <source>
        <dbReference type="ARBA" id="ARBA00004651"/>
    </source>
</evidence>
<feature type="transmembrane region" description="Helical" evidence="7">
    <location>
        <begin position="796"/>
        <end position="816"/>
    </location>
</feature>
<evidence type="ECO:0000259" key="8">
    <source>
        <dbReference type="Pfam" id="PF02687"/>
    </source>
</evidence>
<evidence type="ECO:0000256" key="2">
    <source>
        <dbReference type="ARBA" id="ARBA00022475"/>
    </source>
</evidence>
<gene>
    <name evidence="9" type="ORF">DT076_06265</name>
</gene>
<proteinExistence type="inferred from homology"/>
<dbReference type="Pfam" id="PF02687">
    <property type="entry name" value="FtsX"/>
    <property type="match status" value="2"/>
</dbReference>
<dbReference type="GO" id="GO:0005886">
    <property type="term" value="C:plasma membrane"/>
    <property type="evidence" value="ECO:0007669"/>
    <property type="project" value="UniProtKB-SubCell"/>
</dbReference>
<feature type="transmembrane region" description="Helical" evidence="7">
    <location>
        <begin position="304"/>
        <end position="335"/>
    </location>
</feature>
<dbReference type="PANTHER" id="PTHR30572:SF4">
    <property type="entry name" value="ABC TRANSPORTER PERMEASE YTRF"/>
    <property type="match status" value="1"/>
</dbReference>
<feature type="transmembrane region" description="Helical" evidence="7">
    <location>
        <begin position="700"/>
        <end position="728"/>
    </location>
</feature>
<feature type="transmembrane region" description="Helical" evidence="7">
    <location>
        <begin position="395"/>
        <end position="416"/>
    </location>
</feature>
<name>A0A367YWI7_9ACTN</name>
<evidence type="ECO:0000256" key="7">
    <source>
        <dbReference type="SAM" id="Phobius"/>
    </source>
</evidence>
<reference evidence="9 10" key="1">
    <citation type="submission" date="2018-07" db="EMBL/GenBank/DDBJ databases">
        <title>Desertimonas flava gen. nov. sp. nov.</title>
        <authorList>
            <person name="Liu S."/>
        </authorList>
    </citation>
    <scope>NUCLEOTIDE SEQUENCE [LARGE SCALE GENOMIC DNA]</scope>
    <source>
        <strain evidence="9 10">16Sb5-5</strain>
    </source>
</reference>
<dbReference type="Proteomes" id="UP000252770">
    <property type="component" value="Unassembled WGS sequence"/>
</dbReference>
<dbReference type="PANTHER" id="PTHR30572">
    <property type="entry name" value="MEMBRANE COMPONENT OF TRANSPORTER-RELATED"/>
    <property type="match status" value="1"/>
</dbReference>
<sequence length="833" mass="83507">MTSLRLALAELRTRPTRPLAVVVAVAISVGFMVASVAVVRTEFHATGVAMTRQLAGSDLVVEEYTAPTADVRAALEAVPGVELVEPSYRVGARVEADGRSSTAVVTTVGPDPRLRPADLVEGRWPTGPSEVTVDDAAIEALDTGLGGELVLDAGNGAQPVTVVGRTDAGAGLMGGGSLQLHAAPAWFEAAASAETGAGTYLVLADPGVDPASLVAPLQQATDAVVAEPGTSASVQTTAEAVAASVSSATDGADVLTVLLMVFASIALLVGALIIANTFAILIAQRRRQIGLLRAVGGSTAQLRAGLLAEAALVGLVGAVLGVALGVGVTAAVAAWTGSLATGLQLPVVGVVGPVLAGVLVTVLASLAAIGRATAISPMEALRPVATPAQGRRATVVRVVVCGLLAVVGGGLAAVALHPSVVGLAGEPVLAVAILGAAALSLAVLGAAPLYVPTLVRGVGLLTRVLGPVGRMTTAQMSRNPARTAATCVALMLAVGVTVTLQTGAATTSRTLLGDIEERFPVDFSLTRYDGADVPPETVERLRAVDGVERTLVLPAGQADTGDGYVRTVYAVDPAQADAFLPEPLPALDDRSVVLSPQEGLDAGDEVAVTVLDPADGTEGRTATYTAVISHAAHGGALLTEQAFTDLFGQTNAAGLWLDADPAADAAQVTADVSSVAGSTDYRDAGVYQQATGYTQVLDTLVLIATGLLGAAVLISLVGVGNTLALSVIERTRESALLRALGLQRRQLRLMLLLEALTVAVVSAVVGVLAGGFLGWLGASALMGVLGQEEAELAVSWPQTLGVAAVALVAAALASVLPGRRAATAPPVAALAVE</sequence>
<keyword evidence="10" id="KW-1185">Reference proteome</keyword>
<evidence type="ECO:0000313" key="9">
    <source>
        <dbReference type="EMBL" id="RCK70263.1"/>
    </source>
</evidence>
<feature type="domain" description="ABC3 transporter permease C-terminal" evidence="8">
    <location>
        <begin position="260"/>
        <end position="377"/>
    </location>
</feature>
<accession>A0A367YWI7</accession>
<evidence type="ECO:0000256" key="5">
    <source>
        <dbReference type="ARBA" id="ARBA00023136"/>
    </source>
</evidence>
<protein>
    <submittedName>
        <fullName evidence="9">ABC transporter permease</fullName>
    </submittedName>
</protein>
<evidence type="ECO:0000256" key="4">
    <source>
        <dbReference type="ARBA" id="ARBA00022989"/>
    </source>
</evidence>
<feature type="transmembrane region" description="Helical" evidence="7">
    <location>
        <begin position="480"/>
        <end position="500"/>
    </location>
</feature>
<comment type="similarity">
    <text evidence="6">Belongs to the ABC-4 integral membrane protein family.</text>
</comment>
<comment type="subcellular location">
    <subcellularLocation>
        <location evidence="1">Cell membrane</location>
        <topology evidence="1">Multi-pass membrane protein</topology>
    </subcellularLocation>
</comment>
<feature type="transmembrane region" description="Helical" evidence="7">
    <location>
        <begin position="749"/>
        <end position="776"/>
    </location>
</feature>
<dbReference type="GO" id="GO:0022857">
    <property type="term" value="F:transmembrane transporter activity"/>
    <property type="evidence" value="ECO:0007669"/>
    <property type="project" value="TreeGrafter"/>
</dbReference>
<feature type="transmembrane region" description="Helical" evidence="7">
    <location>
        <begin position="254"/>
        <end position="283"/>
    </location>
</feature>
<dbReference type="InterPro" id="IPR050250">
    <property type="entry name" value="Macrolide_Exporter_MacB"/>
</dbReference>
<feature type="domain" description="ABC3 transporter permease C-terminal" evidence="8">
    <location>
        <begin position="708"/>
        <end position="826"/>
    </location>
</feature>
<feature type="transmembrane region" description="Helical" evidence="7">
    <location>
        <begin position="347"/>
        <end position="374"/>
    </location>
</feature>
<dbReference type="InterPro" id="IPR003838">
    <property type="entry name" value="ABC3_permease_C"/>
</dbReference>
<dbReference type="RefSeq" id="WP_114125805.1">
    <property type="nucleotide sequence ID" value="NZ_QOUI01000003.1"/>
</dbReference>
<dbReference type="EMBL" id="QOUI01000003">
    <property type="protein sequence ID" value="RCK70263.1"/>
    <property type="molecule type" value="Genomic_DNA"/>
</dbReference>
<evidence type="ECO:0000256" key="6">
    <source>
        <dbReference type="ARBA" id="ARBA00038076"/>
    </source>
</evidence>
<keyword evidence="5 7" id="KW-0472">Membrane</keyword>
<feature type="transmembrane region" description="Helical" evidence="7">
    <location>
        <begin position="20"/>
        <end position="39"/>
    </location>
</feature>
<evidence type="ECO:0000256" key="3">
    <source>
        <dbReference type="ARBA" id="ARBA00022692"/>
    </source>
</evidence>
<comment type="caution">
    <text evidence="9">The sequence shown here is derived from an EMBL/GenBank/DDBJ whole genome shotgun (WGS) entry which is preliminary data.</text>
</comment>
<dbReference type="AlphaFoldDB" id="A0A367YWI7"/>
<feature type="transmembrane region" description="Helical" evidence="7">
    <location>
        <begin position="428"/>
        <end position="451"/>
    </location>
</feature>
<organism evidence="9 10">
    <name type="scientific">Desertihabitans brevis</name>
    <dbReference type="NCBI Taxonomy" id="2268447"/>
    <lineage>
        <taxon>Bacteria</taxon>
        <taxon>Bacillati</taxon>
        <taxon>Actinomycetota</taxon>
        <taxon>Actinomycetes</taxon>
        <taxon>Propionibacteriales</taxon>
        <taxon>Propionibacteriaceae</taxon>
        <taxon>Desertihabitans</taxon>
    </lineage>
</organism>
<keyword evidence="3 7" id="KW-0812">Transmembrane</keyword>
<keyword evidence="2" id="KW-1003">Cell membrane</keyword>
<keyword evidence="4 7" id="KW-1133">Transmembrane helix</keyword>
<evidence type="ECO:0000313" key="10">
    <source>
        <dbReference type="Proteomes" id="UP000252770"/>
    </source>
</evidence>